<reference evidence="2" key="1">
    <citation type="submission" date="2018-05" db="EMBL/GenBank/DDBJ databases">
        <authorList>
            <person name="Lanie J.A."/>
            <person name="Ng W.-L."/>
            <person name="Kazmierczak K.M."/>
            <person name="Andrzejewski T.M."/>
            <person name="Davidsen T.M."/>
            <person name="Wayne K.J."/>
            <person name="Tettelin H."/>
            <person name="Glass J.I."/>
            <person name="Rusch D."/>
            <person name="Podicherti R."/>
            <person name="Tsui H.-C.T."/>
            <person name="Winkler M.E."/>
        </authorList>
    </citation>
    <scope>NUCLEOTIDE SEQUENCE</scope>
</reference>
<dbReference type="GO" id="GO:0015095">
    <property type="term" value="F:magnesium ion transmembrane transporter activity"/>
    <property type="evidence" value="ECO:0007669"/>
    <property type="project" value="InterPro"/>
</dbReference>
<evidence type="ECO:0000313" key="2">
    <source>
        <dbReference type="EMBL" id="SVE60067.1"/>
    </source>
</evidence>
<proteinExistence type="predicted"/>
<sequence length="98" mass="10907">MPATNDNQDHLSLLREKLGGGQIRTAQMLISSLHPAEIARLLESLPQTERTLIWKMVDPDISGEVLVELADEVRDRLIESMNTDEVVAALDGMQLDDL</sequence>
<evidence type="ECO:0000259" key="1">
    <source>
        <dbReference type="SMART" id="SM00924"/>
    </source>
</evidence>
<dbReference type="Pfam" id="PF03448">
    <property type="entry name" value="MgtE_N"/>
    <property type="match status" value="1"/>
</dbReference>
<dbReference type="InterPro" id="IPR006669">
    <property type="entry name" value="MgtE_transporter"/>
</dbReference>
<gene>
    <name evidence="2" type="ORF">METZ01_LOCUS512921</name>
</gene>
<dbReference type="SUPFAM" id="SSF158791">
    <property type="entry name" value="MgtE N-terminal domain-like"/>
    <property type="match status" value="1"/>
</dbReference>
<dbReference type="PANTHER" id="PTHR43773:SF1">
    <property type="entry name" value="MAGNESIUM TRANSPORTER MGTE"/>
    <property type="match status" value="1"/>
</dbReference>
<dbReference type="AlphaFoldDB" id="A0A383ET84"/>
<dbReference type="GO" id="GO:0016020">
    <property type="term" value="C:membrane"/>
    <property type="evidence" value="ECO:0007669"/>
    <property type="project" value="InterPro"/>
</dbReference>
<organism evidence="2">
    <name type="scientific">marine metagenome</name>
    <dbReference type="NCBI Taxonomy" id="408172"/>
    <lineage>
        <taxon>unclassified sequences</taxon>
        <taxon>metagenomes</taxon>
        <taxon>ecological metagenomes</taxon>
    </lineage>
</organism>
<name>A0A383ET84_9ZZZZ</name>
<dbReference type="Gene3D" id="1.25.60.10">
    <property type="entry name" value="MgtE N-terminal domain-like"/>
    <property type="match status" value="1"/>
</dbReference>
<feature type="domain" description="Magnesium transporter MgtE intracellular" evidence="1">
    <location>
        <begin position="33"/>
        <end position="98"/>
    </location>
</feature>
<dbReference type="InterPro" id="IPR006668">
    <property type="entry name" value="Mg_transptr_MgtE_intracell_dom"/>
</dbReference>
<dbReference type="InterPro" id="IPR038076">
    <property type="entry name" value="MgtE_N_sf"/>
</dbReference>
<feature type="non-terminal residue" evidence="2">
    <location>
        <position position="98"/>
    </location>
</feature>
<dbReference type="SMART" id="SM00924">
    <property type="entry name" value="MgtE_N"/>
    <property type="match status" value="1"/>
</dbReference>
<dbReference type="EMBL" id="UINC01228660">
    <property type="protein sequence ID" value="SVE60067.1"/>
    <property type="molecule type" value="Genomic_DNA"/>
</dbReference>
<protein>
    <recommendedName>
        <fullName evidence="1">Magnesium transporter MgtE intracellular domain-containing protein</fullName>
    </recommendedName>
</protein>
<dbReference type="PANTHER" id="PTHR43773">
    <property type="entry name" value="MAGNESIUM TRANSPORTER MGTE"/>
    <property type="match status" value="1"/>
</dbReference>
<accession>A0A383ET84</accession>